<comment type="catalytic activity">
    <reaction evidence="2">
        <text>a diacylglycerol + H2O = a monoacylglycerol + a fatty acid + H(+)</text>
        <dbReference type="Rhea" id="RHEA:32731"/>
        <dbReference type="ChEBI" id="CHEBI:15377"/>
        <dbReference type="ChEBI" id="CHEBI:15378"/>
        <dbReference type="ChEBI" id="CHEBI:17408"/>
        <dbReference type="ChEBI" id="CHEBI:18035"/>
        <dbReference type="ChEBI" id="CHEBI:28868"/>
    </reaction>
</comment>
<reference evidence="6" key="1">
    <citation type="journal article" date="2017" name="Nucleic Acids Res.">
        <title>Proteogenomics produces comprehensive and highly accurate protein-coding gene annotation in a complete genome assembly of Malassezia sympodialis.</title>
        <authorList>
            <person name="Zhu Y."/>
            <person name="Engstroem P.G."/>
            <person name="Tellgren-Roth C."/>
            <person name="Baudo C.D."/>
            <person name="Kennell J.C."/>
            <person name="Sun S."/>
            <person name="Billmyre R.B."/>
            <person name="Schroeder M.S."/>
            <person name="Andersson A."/>
            <person name="Holm T."/>
            <person name="Sigurgeirsson B."/>
            <person name="Wu G."/>
            <person name="Sankaranarayanan S.R."/>
            <person name="Siddharthan R."/>
            <person name="Sanyal K."/>
            <person name="Lundeberg J."/>
            <person name="Nystedt B."/>
            <person name="Boekhout T."/>
            <person name="Dawson T.L. Jr."/>
            <person name="Heitman J."/>
            <person name="Scheynius A."/>
            <person name="Lehtioe J."/>
        </authorList>
    </citation>
    <scope>NUCLEOTIDE SEQUENCE [LARGE SCALE GENOMIC DNA]</scope>
    <source>
        <strain evidence="6">ATCC 42132</strain>
    </source>
</reference>
<dbReference type="Proteomes" id="UP000186303">
    <property type="component" value="Chromosome 4"/>
</dbReference>
<keyword evidence="1" id="KW-0378">Hydrolase</keyword>
<dbReference type="GO" id="GO:0016787">
    <property type="term" value="F:hydrolase activity"/>
    <property type="evidence" value="ECO:0007669"/>
    <property type="project" value="UniProtKB-KW"/>
</dbReference>
<organism evidence="5 6">
    <name type="scientific">Malassezia sympodialis (strain ATCC 42132)</name>
    <name type="common">Atopic eczema-associated yeast</name>
    <dbReference type="NCBI Taxonomy" id="1230383"/>
    <lineage>
        <taxon>Eukaryota</taxon>
        <taxon>Fungi</taxon>
        <taxon>Dikarya</taxon>
        <taxon>Basidiomycota</taxon>
        <taxon>Ustilaginomycotina</taxon>
        <taxon>Malasseziomycetes</taxon>
        <taxon>Malasseziales</taxon>
        <taxon>Malasseziaceae</taxon>
        <taxon>Malassezia</taxon>
    </lineage>
</organism>
<sequence>MPLLRTIWFYATAYVLRIFDYVKIFWYQSKRSIDRSGVTIEYIRIPSRDQGRSIRAIRYSPVGATGPLPVHLNWHASGWVLKRLGLDRHMCVKLAKDLQCIVLDCDYRKAPVHKFPAAHEDTEDAVLYAIANPSLYDAKRLTVGGSSAGGNMALSISAHLGPERVKGCFALYPAPNVCRISEVDKVFKCTDPNYHSGIIIPNELMAFFIESYTNSDEDTENPRLSPIRYPQEKFPKHVLIACGSADSLFESCRQMLDHLHDGVDEELRTTRSFLSIPQEAHEFNNFPDASASVEWRDEMEEAAKALIRASWSS</sequence>
<dbReference type="PANTHER" id="PTHR48081:SF8">
    <property type="entry name" value="ALPHA_BETA HYDROLASE FOLD-3 DOMAIN-CONTAINING PROTEIN-RELATED"/>
    <property type="match status" value="1"/>
</dbReference>
<evidence type="ECO:0000313" key="5">
    <source>
        <dbReference type="EMBL" id="SHO78620.1"/>
    </source>
</evidence>
<evidence type="ECO:0000259" key="4">
    <source>
        <dbReference type="Pfam" id="PF07859"/>
    </source>
</evidence>
<protein>
    <recommendedName>
        <fullName evidence="4">Alpha/beta hydrolase fold-3 domain-containing protein</fullName>
    </recommendedName>
</protein>
<dbReference type="Pfam" id="PF07859">
    <property type="entry name" value="Abhydrolase_3"/>
    <property type="match status" value="1"/>
</dbReference>
<dbReference type="VEuPathDB" id="FungiDB:MSYG_2967"/>
<comment type="catalytic activity">
    <reaction evidence="3">
        <text>a monoacylglycerol + H2O = glycerol + a fatty acid + H(+)</text>
        <dbReference type="Rhea" id="RHEA:15245"/>
        <dbReference type="ChEBI" id="CHEBI:15377"/>
        <dbReference type="ChEBI" id="CHEBI:15378"/>
        <dbReference type="ChEBI" id="CHEBI:17408"/>
        <dbReference type="ChEBI" id="CHEBI:17754"/>
        <dbReference type="ChEBI" id="CHEBI:28868"/>
    </reaction>
</comment>
<evidence type="ECO:0000313" key="6">
    <source>
        <dbReference type="Proteomes" id="UP000186303"/>
    </source>
</evidence>
<dbReference type="SUPFAM" id="SSF53474">
    <property type="entry name" value="alpha/beta-Hydrolases"/>
    <property type="match status" value="1"/>
</dbReference>
<dbReference type="InterPro" id="IPR013094">
    <property type="entry name" value="AB_hydrolase_3"/>
</dbReference>
<dbReference type="AlphaFoldDB" id="A0A1M8A840"/>
<evidence type="ECO:0000256" key="3">
    <source>
        <dbReference type="ARBA" id="ARBA00048461"/>
    </source>
</evidence>
<keyword evidence="6" id="KW-1185">Reference proteome</keyword>
<evidence type="ECO:0000256" key="2">
    <source>
        <dbReference type="ARBA" id="ARBA00047591"/>
    </source>
</evidence>
<proteinExistence type="predicted"/>
<name>A0A1M8A840_MALS4</name>
<dbReference type="STRING" id="1230383.A0A1M8A840"/>
<accession>A0A1M8A840</accession>
<dbReference type="OMA" id="PNLGMDH"/>
<dbReference type="Gene3D" id="3.40.50.1820">
    <property type="entry name" value="alpha/beta hydrolase"/>
    <property type="match status" value="1"/>
</dbReference>
<evidence type="ECO:0000256" key="1">
    <source>
        <dbReference type="ARBA" id="ARBA00022801"/>
    </source>
</evidence>
<dbReference type="InterPro" id="IPR050300">
    <property type="entry name" value="GDXG_lipolytic_enzyme"/>
</dbReference>
<feature type="domain" description="Alpha/beta hydrolase fold-3" evidence="4">
    <location>
        <begin position="73"/>
        <end position="268"/>
    </location>
</feature>
<dbReference type="InterPro" id="IPR029058">
    <property type="entry name" value="AB_hydrolase_fold"/>
</dbReference>
<dbReference type="EMBL" id="LT671824">
    <property type="protein sequence ID" value="SHO78620.1"/>
    <property type="molecule type" value="Genomic_DNA"/>
</dbReference>
<dbReference type="PANTHER" id="PTHR48081">
    <property type="entry name" value="AB HYDROLASE SUPERFAMILY PROTEIN C4A8.06C"/>
    <property type="match status" value="1"/>
</dbReference>
<gene>
    <name evidence="5" type="ORF">MSYG_2967</name>
</gene>
<dbReference type="OrthoDB" id="408631at2759"/>